<accession>A0ABT0IYF1</accession>
<keyword evidence="3 7" id="KW-0812">Transmembrane</keyword>
<dbReference type="EMBL" id="JALQCY010000001">
    <property type="protein sequence ID" value="MCK9792259.1"/>
    <property type="molecule type" value="Genomic_DNA"/>
</dbReference>
<feature type="transmembrane region" description="Helical" evidence="7">
    <location>
        <begin position="332"/>
        <end position="357"/>
    </location>
</feature>
<gene>
    <name evidence="9" type="ORF">M1843_00675</name>
</gene>
<evidence type="ECO:0000256" key="6">
    <source>
        <dbReference type="ARBA" id="ARBA00038076"/>
    </source>
</evidence>
<name>A0ABT0IYF1_9MICO</name>
<sequence length="912" mass="93534">MQWLLLRRHLRTAWGTALVLAVVTVLAAGSATVATRAIGEMRSEQVTYATEQLSPQRRDVASRSTVVPGGGALSQDDLVAGLEPELRTPPEPRWDEFLDGMVRLRDELPQPLRGVLGEPSFAVSTRETLTEQVPGSGIQIPQVVMRASVRMTEDLRLVEGEWPRPTPVLSSYSGPSGDEPVQVVLSRSAARTLGWELGGTYAVDVWKFPALRVVGLTEPVDPDASTWYHQPFGRDAQLSTTPNGATIATAAVYVDPAMIGSLAFREPRTELWYPVTVEGIASDDVEALSDQVRGLTHEALEVLPEDPVWFQARTDLSDVLDTLTRERVTTDAVLAVLVVGPLGALGAVMVLAARLVVERRRSALAVLLARGATGARLRLLTASEGLAVSLPAAVVGVLLGLLVRPGAVTGTQLLWAGAAALAPAVAAAAVTVPRSLRAERRDLSAGTGGRWRRTVELAVIGVAALAAVLLARRGVVGGAGGGGVDPLLAATPLLVAAAAALVAVRVVPLLARGLERLLSRRRDLVPFLGAARATRAPAGGVVPALALVLAVSVGASSAVLLSTVDAGVARQAHVRLGADLRVSGPALSEEDVAALREVHGVAAVATTARVPETGHLLSPDGRSRSVQVLAVDAAGLAAVQEGVPDAPSGVAALASPTPDGAVPLLGLRVPDVVAGTEGLVLDLQDEAADVVVTGTADQVPGVSDAPATVVLDSGVLAGSLDMPTQPRTALVALDDGADPAEVAGALRDVVPGATVDDRTTAAGVLRESPAAQGIATGARVSVALAAVLVVLTVTLTLVLAAPDRERLFAVLRSMGVRRSESRGLVAWEVAPWALGALVGGVLVGAVVPALLRARVDLTALTGGGPQPELTVDPVLVAVGVAGFVVTVGAGAVLAAVAGRRGATPDRLREASE</sequence>
<dbReference type="InterPro" id="IPR003838">
    <property type="entry name" value="ABC3_permease_C"/>
</dbReference>
<dbReference type="Proteomes" id="UP001651050">
    <property type="component" value="Unassembled WGS sequence"/>
</dbReference>
<feature type="transmembrane region" description="Helical" evidence="7">
    <location>
        <begin position="377"/>
        <end position="401"/>
    </location>
</feature>
<feature type="transmembrane region" description="Helical" evidence="7">
    <location>
        <begin position="874"/>
        <end position="898"/>
    </location>
</feature>
<feature type="transmembrane region" description="Helical" evidence="7">
    <location>
        <begin position="454"/>
        <end position="475"/>
    </location>
</feature>
<evidence type="ECO:0000256" key="5">
    <source>
        <dbReference type="ARBA" id="ARBA00023136"/>
    </source>
</evidence>
<feature type="transmembrane region" description="Helical" evidence="7">
    <location>
        <begin position="413"/>
        <end position="433"/>
    </location>
</feature>
<evidence type="ECO:0000256" key="1">
    <source>
        <dbReference type="ARBA" id="ARBA00004651"/>
    </source>
</evidence>
<feature type="transmembrane region" description="Helical" evidence="7">
    <location>
        <begin position="487"/>
        <end position="511"/>
    </location>
</feature>
<feature type="transmembrane region" description="Helical" evidence="7">
    <location>
        <begin position="782"/>
        <end position="802"/>
    </location>
</feature>
<comment type="caution">
    <text evidence="9">The sequence shown here is derived from an EMBL/GenBank/DDBJ whole genome shotgun (WGS) entry which is preliminary data.</text>
</comment>
<dbReference type="PANTHER" id="PTHR30572">
    <property type="entry name" value="MEMBRANE COMPONENT OF TRANSPORTER-RELATED"/>
    <property type="match status" value="1"/>
</dbReference>
<proteinExistence type="inferred from homology"/>
<evidence type="ECO:0000256" key="2">
    <source>
        <dbReference type="ARBA" id="ARBA00022475"/>
    </source>
</evidence>
<comment type="subcellular location">
    <subcellularLocation>
        <location evidence="1">Cell membrane</location>
        <topology evidence="1">Multi-pass membrane protein</topology>
    </subcellularLocation>
</comment>
<dbReference type="Pfam" id="PF02687">
    <property type="entry name" value="FtsX"/>
    <property type="match status" value="2"/>
</dbReference>
<keyword evidence="2" id="KW-1003">Cell membrane</keyword>
<keyword evidence="10" id="KW-1185">Reference proteome</keyword>
<evidence type="ECO:0000256" key="4">
    <source>
        <dbReference type="ARBA" id="ARBA00022989"/>
    </source>
</evidence>
<evidence type="ECO:0000313" key="10">
    <source>
        <dbReference type="Proteomes" id="UP001651050"/>
    </source>
</evidence>
<reference evidence="9 10" key="1">
    <citation type="submission" date="2022-02" db="EMBL/GenBank/DDBJ databases">
        <title>The car tank lid bacteriome: a reservoir of bacteria with potential in bioremediation of fuel.</title>
        <authorList>
            <person name="Vidal-Verdu A."/>
            <person name="Gomez-Martinez D."/>
            <person name="Latorre-Perez A."/>
            <person name="Pereto J."/>
            <person name="Porcar M."/>
        </authorList>
    </citation>
    <scope>NUCLEOTIDE SEQUENCE [LARGE SCALE GENOMIC DNA]</scope>
    <source>
        <strain evidence="9 10">4D.3</strain>
    </source>
</reference>
<comment type="similarity">
    <text evidence="6">Belongs to the ABC-4 integral membrane protein family.</text>
</comment>
<keyword evidence="5 7" id="KW-0472">Membrane</keyword>
<evidence type="ECO:0000259" key="8">
    <source>
        <dbReference type="Pfam" id="PF02687"/>
    </source>
</evidence>
<evidence type="ECO:0000313" key="9">
    <source>
        <dbReference type="EMBL" id="MCK9792259.1"/>
    </source>
</evidence>
<feature type="transmembrane region" description="Helical" evidence="7">
    <location>
        <begin position="541"/>
        <end position="561"/>
    </location>
</feature>
<feature type="domain" description="ABC3 transporter permease C-terminal" evidence="8">
    <location>
        <begin position="345"/>
        <end position="404"/>
    </location>
</feature>
<keyword evidence="4 7" id="KW-1133">Transmembrane helix</keyword>
<feature type="transmembrane region" description="Helical" evidence="7">
    <location>
        <begin position="823"/>
        <end position="851"/>
    </location>
</feature>
<feature type="domain" description="ABC3 transporter permease C-terminal" evidence="8">
    <location>
        <begin position="781"/>
        <end position="895"/>
    </location>
</feature>
<dbReference type="RefSeq" id="WP_416342137.1">
    <property type="nucleotide sequence ID" value="NZ_JALQCY010000001.1"/>
</dbReference>
<protein>
    <recommendedName>
        <fullName evidence="8">ABC3 transporter permease C-terminal domain-containing protein</fullName>
    </recommendedName>
</protein>
<evidence type="ECO:0000256" key="7">
    <source>
        <dbReference type="SAM" id="Phobius"/>
    </source>
</evidence>
<dbReference type="InterPro" id="IPR050250">
    <property type="entry name" value="Macrolide_Exporter_MacB"/>
</dbReference>
<dbReference type="PANTHER" id="PTHR30572:SF4">
    <property type="entry name" value="ABC TRANSPORTER PERMEASE YTRF"/>
    <property type="match status" value="1"/>
</dbReference>
<organism evidence="9 10">
    <name type="scientific">Isoptericola peretonis</name>
    <dbReference type="NCBI Taxonomy" id="2918523"/>
    <lineage>
        <taxon>Bacteria</taxon>
        <taxon>Bacillati</taxon>
        <taxon>Actinomycetota</taxon>
        <taxon>Actinomycetes</taxon>
        <taxon>Micrococcales</taxon>
        <taxon>Promicromonosporaceae</taxon>
        <taxon>Isoptericola</taxon>
    </lineage>
</organism>
<evidence type="ECO:0000256" key="3">
    <source>
        <dbReference type="ARBA" id="ARBA00022692"/>
    </source>
</evidence>